<feature type="binding site" evidence="10 14">
    <location>
        <begin position="159"/>
        <end position="162"/>
    </location>
    <ligand>
        <name>substrate</name>
    </ligand>
</feature>
<evidence type="ECO:0000256" key="9">
    <source>
        <dbReference type="ARBA" id="ARBA00023235"/>
    </source>
</evidence>
<feature type="binding site" evidence="10 13">
    <location>
        <position position="52"/>
    </location>
    <ligand>
        <name>a divalent metal cation</name>
        <dbReference type="ChEBI" id="CHEBI:60240"/>
    </ligand>
</feature>
<evidence type="ECO:0000256" key="7">
    <source>
        <dbReference type="ARBA" id="ARBA00013188"/>
    </source>
</evidence>
<keyword evidence="9 10" id="KW-0413">Isomerase</keyword>
<comment type="similarity">
    <text evidence="6 10 11">Belongs to the ribulose-phosphate 3-epimerase family.</text>
</comment>
<comment type="cofactor">
    <cofactor evidence="5">
        <name>Fe(2+)</name>
        <dbReference type="ChEBI" id="CHEBI:29033"/>
    </cofactor>
</comment>
<dbReference type="eggNOG" id="COG0036">
    <property type="taxonomic scope" value="Bacteria"/>
</dbReference>
<keyword evidence="16" id="KW-1185">Reference proteome</keyword>
<dbReference type="GO" id="GO:0006098">
    <property type="term" value="P:pentose-phosphate shunt"/>
    <property type="evidence" value="ECO:0007669"/>
    <property type="project" value="UniProtKB-UniRule"/>
</dbReference>
<dbReference type="EMBL" id="AEQN01000023">
    <property type="protein sequence ID" value="EFV01129.1"/>
    <property type="molecule type" value="Genomic_DNA"/>
</dbReference>
<evidence type="ECO:0000256" key="1">
    <source>
        <dbReference type="ARBA" id="ARBA00001782"/>
    </source>
</evidence>
<evidence type="ECO:0000256" key="12">
    <source>
        <dbReference type="PIRSR" id="PIRSR001461-1"/>
    </source>
</evidence>
<feature type="binding site" evidence="10 14">
    <location>
        <position position="83"/>
    </location>
    <ligand>
        <name>substrate</name>
    </ligand>
</feature>
<dbReference type="InterPro" id="IPR011060">
    <property type="entry name" value="RibuloseP-bd_barrel"/>
</dbReference>
<comment type="catalytic activity">
    <reaction evidence="1 10 11">
        <text>D-ribulose 5-phosphate = D-xylulose 5-phosphate</text>
        <dbReference type="Rhea" id="RHEA:13677"/>
        <dbReference type="ChEBI" id="CHEBI:57737"/>
        <dbReference type="ChEBI" id="CHEBI:58121"/>
        <dbReference type="EC" id="5.1.3.1"/>
    </reaction>
</comment>
<dbReference type="GO" id="GO:0019323">
    <property type="term" value="P:pentose catabolic process"/>
    <property type="evidence" value="ECO:0007669"/>
    <property type="project" value="UniProtKB-UniRule"/>
</dbReference>
<accession>E6MIN3</accession>
<evidence type="ECO:0000256" key="4">
    <source>
        <dbReference type="ARBA" id="ARBA00001947"/>
    </source>
</evidence>
<dbReference type="Gene3D" id="3.20.20.70">
    <property type="entry name" value="Aldolase class I"/>
    <property type="match status" value="1"/>
</dbReference>
<evidence type="ECO:0000256" key="5">
    <source>
        <dbReference type="ARBA" id="ARBA00001954"/>
    </source>
</evidence>
<comment type="cofactor">
    <cofactor evidence="10 13">
        <name>a divalent metal cation</name>
        <dbReference type="ChEBI" id="CHEBI:60240"/>
    </cofactor>
    <text evidence="10 13">Binds 1 divalent metal cation per subunit.</text>
</comment>
<keyword evidence="10 11" id="KW-0119">Carbohydrate metabolism</keyword>
<sequence>MRIAREIKIPSLLKEKTMDKLISISMLSADFSRLGEHLKQAEAAGADWLHVDIMDGHFVPNITMGPDQVAQLRGAVAIPFDVHLMITHPLAYIERFAKAGADTITVHVECDDDTDACLDLIEKCGVKPAVVISPETPASAVAPYLDRVRMVLVMGVHPGFGGQSYIPETTAKLAKLHEMIGGRPVRLEIDGGVNFDTLPEILTTGADTIVSGSCLFKGDIAANIGRFKTLFEQ</sequence>
<reference evidence="15 16" key="1">
    <citation type="submission" date="2010-12" db="EMBL/GenBank/DDBJ databases">
        <authorList>
            <person name="Muzny D."/>
            <person name="Qin X."/>
            <person name="Deng J."/>
            <person name="Jiang H."/>
            <person name="Liu Y."/>
            <person name="Qu J."/>
            <person name="Song X.-Z."/>
            <person name="Zhang L."/>
            <person name="Thornton R."/>
            <person name="Coyle M."/>
            <person name="Francisco L."/>
            <person name="Jackson L."/>
            <person name="Javaid M."/>
            <person name="Korchina V."/>
            <person name="Kovar C."/>
            <person name="Mata R."/>
            <person name="Mathew T."/>
            <person name="Ngo R."/>
            <person name="Nguyen L."/>
            <person name="Nguyen N."/>
            <person name="Okwuonu G."/>
            <person name="Ongeri F."/>
            <person name="Pham C."/>
            <person name="Simmons D."/>
            <person name="Wilczek-Boney K."/>
            <person name="Hale W."/>
            <person name="Jakkamsetti A."/>
            <person name="Pham P."/>
            <person name="Ruth R."/>
            <person name="San Lucas F."/>
            <person name="Warren J."/>
            <person name="Zhang J."/>
            <person name="Zhao Z."/>
            <person name="Zhou C."/>
            <person name="Zhu D."/>
            <person name="Lee S."/>
            <person name="Bess C."/>
            <person name="Blankenburg K."/>
            <person name="Forbes L."/>
            <person name="Fu Q."/>
            <person name="Gubbala S."/>
            <person name="Hirani K."/>
            <person name="Jayaseelan J.C."/>
            <person name="Lara F."/>
            <person name="Munidasa M."/>
            <person name="Palculict T."/>
            <person name="Patil S."/>
            <person name="Pu L.-L."/>
            <person name="Saada N."/>
            <person name="Tang L."/>
            <person name="Weissenberger G."/>
            <person name="Zhu Y."/>
            <person name="Hemphill L."/>
            <person name="Shang Y."/>
            <person name="Youmans B."/>
            <person name="Ayvaz T."/>
            <person name="Ross M."/>
            <person name="Santibanez J."/>
            <person name="Aqrawi P."/>
            <person name="Gross S."/>
            <person name="Joshi V."/>
            <person name="Fowler G."/>
            <person name="Nazareth L."/>
            <person name="Reid J."/>
            <person name="Worley K."/>
            <person name="Petrosino J."/>
            <person name="Highlander S."/>
            <person name="Gibbs R."/>
        </authorList>
    </citation>
    <scope>NUCLEOTIDE SEQUENCE [LARGE SCALE GENOMIC DNA]</scope>
    <source>
        <strain evidence="15 16">ATCC 23263</strain>
    </source>
</reference>
<proteinExistence type="inferred from homology"/>
<dbReference type="NCBIfam" id="NF004076">
    <property type="entry name" value="PRK05581.1-4"/>
    <property type="match status" value="1"/>
</dbReference>
<dbReference type="SUPFAM" id="SSF51366">
    <property type="entry name" value="Ribulose-phoshate binding barrel"/>
    <property type="match status" value="1"/>
</dbReference>
<feature type="binding site" evidence="10 13">
    <location>
        <position position="190"/>
    </location>
    <ligand>
        <name>a divalent metal cation</name>
        <dbReference type="ChEBI" id="CHEBI:60240"/>
    </ligand>
</feature>
<comment type="caution">
    <text evidence="15">The sequence shown here is derived from an EMBL/GenBank/DDBJ whole genome shotgun (WGS) entry which is preliminary data.</text>
</comment>
<dbReference type="HAMAP" id="MF_02227">
    <property type="entry name" value="RPE"/>
    <property type="match status" value="1"/>
</dbReference>
<comment type="function">
    <text evidence="10">Catalyzes the reversible epimerization of D-ribulose 5-phosphate to D-xylulose 5-phosphate.</text>
</comment>
<dbReference type="InterPro" id="IPR013785">
    <property type="entry name" value="Aldolase_TIM"/>
</dbReference>
<dbReference type="CDD" id="cd00429">
    <property type="entry name" value="RPE"/>
    <property type="match status" value="1"/>
</dbReference>
<comment type="cofactor">
    <cofactor evidence="3">
        <name>Co(2+)</name>
        <dbReference type="ChEBI" id="CHEBI:48828"/>
    </cofactor>
</comment>
<comment type="cofactor">
    <cofactor evidence="4">
        <name>Zn(2+)</name>
        <dbReference type="ChEBI" id="CHEBI:29105"/>
    </cofactor>
</comment>
<keyword evidence="13" id="KW-0170">Cobalt</keyword>
<keyword evidence="13" id="KW-0862">Zinc</keyword>
<dbReference type="InterPro" id="IPR000056">
    <property type="entry name" value="Ribul_P_3_epim-like"/>
</dbReference>
<dbReference type="Proteomes" id="UP000004754">
    <property type="component" value="Unassembled WGS sequence"/>
</dbReference>
<dbReference type="EC" id="5.1.3.1" evidence="7 10"/>
<dbReference type="HOGENOM" id="CLU_054856_2_1_9"/>
<evidence type="ECO:0000256" key="11">
    <source>
        <dbReference type="PIRNR" id="PIRNR001461"/>
    </source>
</evidence>
<dbReference type="NCBIfam" id="TIGR01163">
    <property type="entry name" value="rpe"/>
    <property type="match status" value="1"/>
</dbReference>
<dbReference type="InterPro" id="IPR026019">
    <property type="entry name" value="Ribul_P_3_epim"/>
</dbReference>
<keyword evidence="13" id="KW-0464">Manganese</keyword>
<name>E6MIN3_9FIRM</name>
<dbReference type="STRING" id="887929.HMP0721_1868"/>
<dbReference type="PIRSF" id="PIRSF001461">
    <property type="entry name" value="RPE"/>
    <property type="match status" value="1"/>
</dbReference>
<feature type="binding site" evidence="10 13">
    <location>
        <position position="50"/>
    </location>
    <ligand>
        <name>a divalent metal cation</name>
        <dbReference type="ChEBI" id="CHEBI:60240"/>
    </ligand>
</feature>
<feature type="binding site" evidence="10">
    <location>
        <begin position="190"/>
        <end position="192"/>
    </location>
    <ligand>
        <name>substrate</name>
    </ligand>
</feature>
<dbReference type="GO" id="GO:0004750">
    <property type="term" value="F:D-ribulose-phosphate 3-epimerase activity"/>
    <property type="evidence" value="ECO:0007669"/>
    <property type="project" value="UniProtKB-UniRule"/>
</dbReference>
<gene>
    <name evidence="10 15" type="primary">rpe</name>
    <name evidence="15" type="ORF">HMP0721_1868</name>
</gene>
<feature type="binding site" evidence="14">
    <location>
        <position position="192"/>
    </location>
    <ligand>
        <name>substrate</name>
    </ligand>
</feature>
<feature type="binding site" evidence="10 14">
    <location>
        <position position="25"/>
    </location>
    <ligand>
        <name>substrate</name>
    </ligand>
</feature>
<protein>
    <recommendedName>
        <fullName evidence="7 10">Ribulose-phosphate 3-epimerase</fullName>
        <ecNumber evidence="7 10">5.1.3.1</ecNumber>
    </recommendedName>
</protein>
<organism evidence="15 16">
    <name type="scientific">Pseudoramibacter alactolyticus ATCC 23263</name>
    <dbReference type="NCBI Taxonomy" id="887929"/>
    <lineage>
        <taxon>Bacteria</taxon>
        <taxon>Bacillati</taxon>
        <taxon>Bacillota</taxon>
        <taxon>Clostridia</taxon>
        <taxon>Eubacteriales</taxon>
        <taxon>Eubacteriaceae</taxon>
        <taxon>Pseudoramibacter</taxon>
    </lineage>
</organism>
<comment type="pathway">
    <text evidence="10">Carbohydrate degradation.</text>
</comment>
<dbReference type="PANTHER" id="PTHR11749">
    <property type="entry name" value="RIBULOSE-5-PHOSPHATE-3-EPIMERASE"/>
    <property type="match status" value="1"/>
</dbReference>
<keyword evidence="8 10" id="KW-0479">Metal-binding</keyword>
<evidence type="ECO:0000313" key="15">
    <source>
        <dbReference type="EMBL" id="EFV01129.1"/>
    </source>
</evidence>
<dbReference type="AlphaFoldDB" id="E6MIN3"/>
<evidence type="ECO:0000256" key="14">
    <source>
        <dbReference type="PIRSR" id="PIRSR001461-3"/>
    </source>
</evidence>
<dbReference type="GO" id="GO:0005737">
    <property type="term" value="C:cytoplasm"/>
    <property type="evidence" value="ECO:0007669"/>
    <property type="project" value="UniProtKB-ARBA"/>
</dbReference>
<evidence type="ECO:0000256" key="10">
    <source>
        <dbReference type="HAMAP-Rule" id="MF_02227"/>
    </source>
</evidence>
<dbReference type="PROSITE" id="PS01085">
    <property type="entry name" value="RIBUL_P_3_EPIMER_1"/>
    <property type="match status" value="1"/>
</dbReference>
<evidence type="ECO:0000256" key="3">
    <source>
        <dbReference type="ARBA" id="ARBA00001941"/>
    </source>
</evidence>
<feature type="active site" description="Proton donor" evidence="10 12">
    <location>
        <position position="190"/>
    </location>
</feature>
<dbReference type="GO" id="GO:0046872">
    <property type="term" value="F:metal ion binding"/>
    <property type="evidence" value="ECO:0007669"/>
    <property type="project" value="UniProtKB-UniRule"/>
</dbReference>
<feature type="binding site" evidence="10 14">
    <location>
        <begin position="212"/>
        <end position="213"/>
    </location>
    <ligand>
        <name>substrate</name>
    </ligand>
</feature>
<comment type="cofactor">
    <cofactor evidence="2">
        <name>Mn(2+)</name>
        <dbReference type="ChEBI" id="CHEBI:29035"/>
    </cofactor>
</comment>
<feature type="binding site" evidence="10 13">
    <location>
        <position position="83"/>
    </location>
    <ligand>
        <name>a divalent metal cation</name>
        <dbReference type="ChEBI" id="CHEBI:60240"/>
    </ligand>
</feature>
<feature type="active site" description="Proton acceptor" evidence="10 12">
    <location>
        <position position="52"/>
    </location>
</feature>
<evidence type="ECO:0000256" key="13">
    <source>
        <dbReference type="PIRSR" id="PIRSR001461-2"/>
    </source>
</evidence>
<evidence type="ECO:0000256" key="8">
    <source>
        <dbReference type="ARBA" id="ARBA00022723"/>
    </source>
</evidence>
<evidence type="ECO:0000313" key="16">
    <source>
        <dbReference type="Proteomes" id="UP000004754"/>
    </source>
</evidence>
<dbReference type="FunFam" id="3.20.20.70:FF:000004">
    <property type="entry name" value="Ribulose-phosphate 3-epimerase"/>
    <property type="match status" value="1"/>
</dbReference>
<evidence type="ECO:0000256" key="6">
    <source>
        <dbReference type="ARBA" id="ARBA00009541"/>
    </source>
</evidence>
<evidence type="ECO:0000256" key="2">
    <source>
        <dbReference type="ARBA" id="ARBA00001936"/>
    </source>
</evidence>
<dbReference type="Pfam" id="PF00834">
    <property type="entry name" value="Ribul_P_3_epim"/>
    <property type="match status" value="1"/>
</dbReference>